<dbReference type="SUPFAM" id="SSF55681">
    <property type="entry name" value="Class II aaRS and biotin synthetases"/>
    <property type="match status" value="1"/>
</dbReference>
<organism evidence="1">
    <name type="scientific">uncultured Solirubrobacteraceae bacterium</name>
    <dbReference type="NCBI Taxonomy" id="1162706"/>
    <lineage>
        <taxon>Bacteria</taxon>
        <taxon>Bacillati</taxon>
        <taxon>Actinomycetota</taxon>
        <taxon>Thermoleophilia</taxon>
        <taxon>Solirubrobacterales</taxon>
        <taxon>Solirubrobacteraceae</taxon>
        <taxon>environmental samples</taxon>
    </lineage>
</organism>
<dbReference type="AlphaFoldDB" id="A0A6J4RRC5"/>
<reference evidence="1" key="1">
    <citation type="submission" date="2020-02" db="EMBL/GenBank/DDBJ databases">
        <authorList>
            <person name="Meier V. D."/>
        </authorList>
    </citation>
    <scope>NUCLEOTIDE SEQUENCE</scope>
    <source>
        <strain evidence="1">AVDCRST_MAG13</strain>
    </source>
</reference>
<name>A0A6J4RRC5_9ACTN</name>
<dbReference type="InterPro" id="IPR045864">
    <property type="entry name" value="aa-tRNA-synth_II/BPL/LPL"/>
</dbReference>
<dbReference type="Gene3D" id="3.30.930.10">
    <property type="entry name" value="Bira Bifunctional Protein, Domain 2"/>
    <property type="match status" value="1"/>
</dbReference>
<gene>
    <name evidence="1" type="ORF">AVDCRST_MAG13-1120</name>
</gene>
<protein>
    <recommendedName>
        <fullName evidence="2">BPL/LPL catalytic domain-containing protein</fullName>
    </recommendedName>
</protein>
<sequence length="245" mass="25180">MAVTGDLAGEELAAALPGRPVRSYPALLSTEADARAWARAGAPAGAVVVADYQAAARGRGGLPWTCRPGRDLGFTLILRPAITPDDEGWLYVAACVAVLDVAGGDAVIEWPDRVRRAGEDVAHVAAHAGLGGEGVAWAVVNVLVVDPGPPRGPLLARLVAALEAVQLPSAGVLARFGERCSTLGRDVVAHVIPTWPDGVRLTGTAVGVKEDGALVLEEPAGGRRIAVRPQHLARLEARDAPAPPG</sequence>
<dbReference type="EMBL" id="CADCVO010000171">
    <property type="protein sequence ID" value="CAA9480260.1"/>
    <property type="molecule type" value="Genomic_DNA"/>
</dbReference>
<dbReference type="Gene3D" id="2.30.30.100">
    <property type="match status" value="1"/>
</dbReference>
<evidence type="ECO:0000313" key="1">
    <source>
        <dbReference type="EMBL" id="CAA9480260.1"/>
    </source>
</evidence>
<accession>A0A6J4RRC5</accession>
<proteinExistence type="predicted"/>
<evidence type="ECO:0008006" key="2">
    <source>
        <dbReference type="Google" id="ProtNLM"/>
    </source>
</evidence>